<reference evidence="1" key="1">
    <citation type="submission" date="2023-03" db="EMBL/GenBank/DDBJ databases">
        <title>Massive genome expansion in bonnet fungi (Mycena s.s.) driven by repeated elements and novel gene families across ecological guilds.</title>
        <authorList>
            <consortium name="Lawrence Berkeley National Laboratory"/>
            <person name="Harder C.B."/>
            <person name="Miyauchi S."/>
            <person name="Viragh M."/>
            <person name="Kuo A."/>
            <person name="Thoen E."/>
            <person name="Andreopoulos B."/>
            <person name="Lu D."/>
            <person name="Skrede I."/>
            <person name="Drula E."/>
            <person name="Henrissat B."/>
            <person name="Morin E."/>
            <person name="Kohler A."/>
            <person name="Barry K."/>
            <person name="LaButti K."/>
            <person name="Morin E."/>
            <person name="Salamov A."/>
            <person name="Lipzen A."/>
            <person name="Mereny Z."/>
            <person name="Hegedus B."/>
            <person name="Baldrian P."/>
            <person name="Stursova M."/>
            <person name="Weitz H."/>
            <person name="Taylor A."/>
            <person name="Grigoriev I.V."/>
            <person name="Nagy L.G."/>
            <person name="Martin F."/>
            <person name="Kauserud H."/>
        </authorList>
    </citation>
    <scope>NUCLEOTIDE SEQUENCE</scope>
    <source>
        <strain evidence="1">CBHHK067</strain>
    </source>
</reference>
<dbReference type="EMBL" id="JARKIE010000168">
    <property type="protein sequence ID" value="KAJ7672075.1"/>
    <property type="molecule type" value="Genomic_DNA"/>
</dbReference>
<evidence type="ECO:0000313" key="2">
    <source>
        <dbReference type="Proteomes" id="UP001221757"/>
    </source>
</evidence>
<accession>A0AAD7D0K2</accession>
<proteinExistence type="predicted"/>
<sequence>MPPLSGMPVPASPRHSRFWYADGNLSLQIGVTQYKLHRYLFNKAKCFPAMSLGTSWFNGGSHPFYLAENSVDFDRFLSVLYPSDYSEHECKTVEEWSSVLILADKWQMDDVRRLAINHLAACAGPVDKIALGHRCNVHEWLAPAYLALAARREPITSEEGAKMGVEALVRIGALVDEVFGNITDYVDQNKFAEFFATKLSMY</sequence>
<evidence type="ECO:0008006" key="3">
    <source>
        <dbReference type="Google" id="ProtNLM"/>
    </source>
</evidence>
<name>A0AAD7D0K2_MYCRO</name>
<dbReference type="AlphaFoldDB" id="A0AAD7D0K2"/>
<evidence type="ECO:0000313" key="1">
    <source>
        <dbReference type="EMBL" id="KAJ7672075.1"/>
    </source>
</evidence>
<keyword evidence="2" id="KW-1185">Reference proteome</keyword>
<organism evidence="1 2">
    <name type="scientific">Mycena rosella</name>
    <name type="common">Pink bonnet</name>
    <name type="synonym">Agaricus rosellus</name>
    <dbReference type="NCBI Taxonomy" id="1033263"/>
    <lineage>
        <taxon>Eukaryota</taxon>
        <taxon>Fungi</taxon>
        <taxon>Dikarya</taxon>
        <taxon>Basidiomycota</taxon>
        <taxon>Agaricomycotina</taxon>
        <taxon>Agaricomycetes</taxon>
        <taxon>Agaricomycetidae</taxon>
        <taxon>Agaricales</taxon>
        <taxon>Marasmiineae</taxon>
        <taxon>Mycenaceae</taxon>
        <taxon>Mycena</taxon>
    </lineage>
</organism>
<protein>
    <recommendedName>
        <fullName evidence="3">BTB domain-containing protein</fullName>
    </recommendedName>
</protein>
<comment type="caution">
    <text evidence="1">The sequence shown here is derived from an EMBL/GenBank/DDBJ whole genome shotgun (WGS) entry which is preliminary data.</text>
</comment>
<dbReference type="Proteomes" id="UP001221757">
    <property type="component" value="Unassembled WGS sequence"/>
</dbReference>
<gene>
    <name evidence="1" type="ORF">B0H17DRAFT_947800</name>
</gene>